<feature type="chain" id="PRO_5047339502" evidence="2">
    <location>
        <begin position="20"/>
        <end position="448"/>
    </location>
</feature>
<proteinExistence type="predicted"/>
<gene>
    <name evidence="3" type="ORF">ABHN84_20420</name>
</gene>
<name>A0ABV0FXB8_9GAMM</name>
<dbReference type="RefSeq" id="WP_347691019.1">
    <property type="nucleotide sequence ID" value="NZ_JBDPZN010000020.1"/>
</dbReference>
<dbReference type="Proteomes" id="UP001477278">
    <property type="component" value="Unassembled WGS sequence"/>
</dbReference>
<organism evidence="3 4">
    <name type="scientific">Shewanella vesiculosa</name>
    <dbReference type="NCBI Taxonomy" id="518738"/>
    <lineage>
        <taxon>Bacteria</taxon>
        <taxon>Pseudomonadati</taxon>
        <taxon>Pseudomonadota</taxon>
        <taxon>Gammaproteobacteria</taxon>
        <taxon>Alteromonadales</taxon>
        <taxon>Shewanellaceae</taxon>
        <taxon>Shewanella</taxon>
    </lineage>
</organism>
<dbReference type="EMBL" id="JBDPZN010000020">
    <property type="protein sequence ID" value="MEO3684632.1"/>
    <property type="molecule type" value="Genomic_DNA"/>
</dbReference>
<evidence type="ECO:0000256" key="1">
    <source>
        <dbReference type="SAM" id="Coils"/>
    </source>
</evidence>
<keyword evidence="4" id="KW-1185">Reference proteome</keyword>
<comment type="caution">
    <text evidence="3">The sequence shown here is derived from an EMBL/GenBank/DDBJ whole genome shotgun (WGS) entry which is preliminary data.</text>
</comment>
<keyword evidence="1" id="KW-0175">Coiled coil</keyword>
<keyword evidence="2" id="KW-0732">Signal</keyword>
<reference evidence="3 4" key="1">
    <citation type="submission" date="2024-05" db="EMBL/GenBank/DDBJ databases">
        <title>Genome sequencing of Marine Estuary Bacteria, Shewanella vesiculosa and S. baltica, and Pseudomonas syringae.</title>
        <authorList>
            <person name="Gurung A."/>
            <person name="Maclea K.S."/>
        </authorList>
    </citation>
    <scope>NUCLEOTIDE SEQUENCE [LARGE SCALE GENOMIC DNA]</scope>
    <source>
        <strain evidence="3 4">1A</strain>
    </source>
</reference>
<sequence length="448" mass="50806">MGKWLFCILMLLVSSYAFSESQHIYEFKTLSASVYLEDNETIDQAVNRAKSMLQINAVSMTPKFVSLDSHYDSKTDEIIEKGLIAQGANVRVFNTQYERGLEDGRIVLHVTADVSVDISAMQAKLGSEKRERLLESTIDDLSNEYQKLSAVIEKMKRNITLSNLDALVVTDYYAALNSSLTVIDGDAIKNQLLAHKQGTTSKGKLKAELLAAYEMFVLPFMANPMVDYQVLDIIPHEYAVAEVKIRVTINRKGDYNAPWYPSLQNGADVELCNKFFYGCDALVYTKLKEVEVKEVLRPKYCGDSLFEFLPYYAPGAKSFSDDNNQIRCGSSKKYAYKNMHFYQTGYTNMRPMAQMPSDPIVFTDAFKELSNTSFWLHINIGDEKFKVNISNLLIEDVTMSAFMPEAKAINGLKVGFKVEGETYDITSHKWKDVSGKLLRFQSRQIAFY</sequence>
<evidence type="ECO:0000256" key="2">
    <source>
        <dbReference type="SAM" id="SignalP"/>
    </source>
</evidence>
<protein>
    <submittedName>
        <fullName evidence="3">Uncharacterized protein</fullName>
    </submittedName>
</protein>
<evidence type="ECO:0000313" key="3">
    <source>
        <dbReference type="EMBL" id="MEO3684632.1"/>
    </source>
</evidence>
<feature type="signal peptide" evidence="2">
    <location>
        <begin position="1"/>
        <end position="19"/>
    </location>
</feature>
<accession>A0ABV0FXB8</accession>
<evidence type="ECO:0000313" key="4">
    <source>
        <dbReference type="Proteomes" id="UP001477278"/>
    </source>
</evidence>
<feature type="coiled-coil region" evidence="1">
    <location>
        <begin position="131"/>
        <end position="158"/>
    </location>
</feature>